<feature type="coiled-coil region" evidence="1">
    <location>
        <begin position="50"/>
        <end position="77"/>
    </location>
</feature>
<keyword evidence="3" id="KW-1185">Reference proteome</keyword>
<comment type="caution">
    <text evidence="2">The sequence shown here is derived from an EMBL/GenBank/DDBJ whole genome shotgun (WGS) entry which is preliminary data.</text>
</comment>
<protein>
    <submittedName>
        <fullName evidence="2">Uncharacterized protein</fullName>
    </submittedName>
</protein>
<evidence type="ECO:0000256" key="1">
    <source>
        <dbReference type="SAM" id="Coils"/>
    </source>
</evidence>
<accession>A0ABT2UTP5</accession>
<gene>
    <name evidence="2" type="ORF">OB236_38430</name>
</gene>
<sequence>MSQERIEELKKLHEMSSPEMEKFLKSITATLKNKSTKDMVWILRGIPNVVQGYHSVIDELFEEIDRIEAELTKEREANKKLLSGLEWYGNELRYYMPTELLNDNGRRARYIISSVQGGNEPNEG</sequence>
<keyword evidence="1" id="KW-0175">Coiled coil</keyword>
<organism evidence="2 3">
    <name type="scientific">Paenibacillus baimaensis</name>
    <dbReference type="NCBI Taxonomy" id="2982185"/>
    <lineage>
        <taxon>Bacteria</taxon>
        <taxon>Bacillati</taxon>
        <taxon>Bacillota</taxon>
        <taxon>Bacilli</taxon>
        <taxon>Bacillales</taxon>
        <taxon>Paenibacillaceae</taxon>
        <taxon>Paenibacillus</taxon>
    </lineage>
</organism>
<evidence type="ECO:0000313" key="3">
    <source>
        <dbReference type="Proteomes" id="UP001652445"/>
    </source>
</evidence>
<reference evidence="2 3" key="1">
    <citation type="submission" date="2022-09" db="EMBL/GenBank/DDBJ databases">
        <authorList>
            <person name="Han X.L."/>
            <person name="Wang Q."/>
            <person name="Lu T."/>
        </authorList>
    </citation>
    <scope>NUCLEOTIDE SEQUENCE [LARGE SCALE GENOMIC DNA]</scope>
    <source>
        <strain evidence="2 3">WQ 127069</strain>
    </source>
</reference>
<name>A0ABT2UTP5_9BACL</name>
<evidence type="ECO:0000313" key="2">
    <source>
        <dbReference type="EMBL" id="MCU6798019.1"/>
    </source>
</evidence>
<proteinExistence type="predicted"/>
<dbReference type="Proteomes" id="UP001652445">
    <property type="component" value="Unassembled WGS sequence"/>
</dbReference>
<dbReference type="EMBL" id="JAOQIO010000124">
    <property type="protein sequence ID" value="MCU6798019.1"/>
    <property type="molecule type" value="Genomic_DNA"/>
</dbReference>
<dbReference type="RefSeq" id="WP_262688700.1">
    <property type="nucleotide sequence ID" value="NZ_JAOQIO010000124.1"/>
</dbReference>